<evidence type="ECO:0000256" key="4">
    <source>
        <dbReference type="ARBA" id="ARBA00023125"/>
    </source>
</evidence>
<dbReference type="CDD" id="cd00167">
    <property type="entry name" value="SANT"/>
    <property type="match status" value="1"/>
</dbReference>
<feature type="domain" description="Myb-like" evidence="7">
    <location>
        <begin position="9"/>
        <end position="70"/>
    </location>
</feature>
<comment type="subcellular location">
    <subcellularLocation>
        <location evidence="1">Nucleus</location>
    </subcellularLocation>
</comment>
<keyword evidence="4" id="KW-0238">DNA-binding</keyword>
<gene>
    <name evidence="9" type="ORF">HS088_TW19G00483</name>
</gene>
<dbReference type="InterPro" id="IPR017930">
    <property type="entry name" value="Myb_dom"/>
</dbReference>
<dbReference type="Proteomes" id="UP000593562">
    <property type="component" value="Unassembled WGS sequence"/>
</dbReference>
<dbReference type="Gene3D" id="1.10.10.60">
    <property type="entry name" value="Homeodomain-like"/>
    <property type="match status" value="1"/>
</dbReference>
<keyword evidence="3" id="KW-0805">Transcription regulation</keyword>
<evidence type="ECO:0000313" key="10">
    <source>
        <dbReference type="Proteomes" id="UP000593562"/>
    </source>
</evidence>
<name>A0A7J7C9N1_TRIWF</name>
<feature type="domain" description="HTH myb-type" evidence="8">
    <location>
        <begin position="9"/>
        <end position="74"/>
    </location>
</feature>
<organism evidence="9 10">
    <name type="scientific">Tripterygium wilfordii</name>
    <name type="common">Thunder God vine</name>
    <dbReference type="NCBI Taxonomy" id="458696"/>
    <lineage>
        <taxon>Eukaryota</taxon>
        <taxon>Viridiplantae</taxon>
        <taxon>Streptophyta</taxon>
        <taxon>Embryophyta</taxon>
        <taxon>Tracheophyta</taxon>
        <taxon>Spermatophyta</taxon>
        <taxon>Magnoliopsida</taxon>
        <taxon>eudicotyledons</taxon>
        <taxon>Gunneridae</taxon>
        <taxon>Pentapetalae</taxon>
        <taxon>rosids</taxon>
        <taxon>fabids</taxon>
        <taxon>Celastrales</taxon>
        <taxon>Celastraceae</taxon>
        <taxon>Tripterygium</taxon>
    </lineage>
</organism>
<proteinExistence type="predicted"/>
<dbReference type="PROSITE" id="PS50090">
    <property type="entry name" value="MYB_LIKE"/>
    <property type="match status" value="1"/>
</dbReference>
<evidence type="ECO:0000259" key="8">
    <source>
        <dbReference type="PROSITE" id="PS51294"/>
    </source>
</evidence>
<evidence type="ECO:0000256" key="3">
    <source>
        <dbReference type="ARBA" id="ARBA00023015"/>
    </source>
</evidence>
<keyword evidence="10" id="KW-1185">Reference proteome</keyword>
<keyword evidence="2" id="KW-0677">Repeat</keyword>
<evidence type="ECO:0000259" key="7">
    <source>
        <dbReference type="PROSITE" id="PS50090"/>
    </source>
</evidence>
<comment type="caution">
    <text evidence="9">The sequence shown here is derived from an EMBL/GenBank/DDBJ whole genome shotgun (WGS) entry which is preliminary data.</text>
</comment>
<reference evidence="9 10" key="1">
    <citation type="journal article" date="2020" name="Nat. Commun.">
        <title>Genome of Tripterygium wilfordii and identification of cytochrome P450 involved in triptolide biosynthesis.</title>
        <authorList>
            <person name="Tu L."/>
            <person name="Su P."/>
            <person name="Zhang Z."/>
            <person name="Gao L."/>
            <person name="Wang J."/>
            <person name="Hu T."/>
            <person name="Zhou J."/>
            <person name="Zhang Y."/>
            <person name="Zhao Y."/>
            <person name="Liu Y."/>
            <person name="Song Y."/>
            <person name="Tong Y."/>
            <person name="Lu Y."/>
            <person name="Yang J."/>
            <person name="Xu C."/>
            <person name="Jia M."/>
            <person name="Peters R.J."/>
            <person name="Huang L."/>
            <person name="Gao W."/>
        </authorList>
    </citation>
    <scope>NUCLEOTIDE SEQUENCE [LARGE SCALE GENOMIC DNA]</scope>
    <source>
        <strain evidence="10">cv. XIE 37</strain>
        <tissue evidence="9">Leaf</tissue>
    </source>
</reference>
<dbReference type="InterPro" id="IPR009057">
    <property type="entry name" value="Homeodomain-like_sf"/>
</dbReference>
<sequence length="291" mass="33240">MGRHSCCVTQKLRKGLWSPEEDEKLFHYITRYGVGCWSSVPKLAGEWAQIAAQLPGRTDNEIKNFWNSYLKKKLMKQGIDPTTHKPLSELAVKETKNFCTDKASALQPTITCHEPTFLVNETTCYNSTAYEYDPNLSYFELGFDPNVYQSTLPNQFQPSFRQTQLDINSNSAFISMPNLTSFDFSDNSGSSNSSNISNYNGFQMVENAGVSWENENKLDVFQFQVNGMIKSEEEEIIIKQQRQQSSSSWHEEGVVQQLLHTQNSVDFSSYPLTSLSEDLTAENLDFYHHQI</sequence>
<keyword evidence="5" id="KW-0804">Transcription</keyword>
<dbReference type="PANTHER" id="PTHR47997:SF34">
    <property type="entry name" value="TRANSCRIPTION FACTOR MYB86-LIKE"/>
    <property type="match status" value="1"/>
</dbReference>
<evidence type="ECO:0000256" key="5">
    <source>
        <dbReference type="ARBA" id="ARBA00023163"/>
    </source>
</evidence>
<evidence type="ECO:0000256" key="6">
    <source>
        <dbReference type="ARBA" id="ARBA00023242"/>
    </source>
</evidence>
<dbReference type="InterPro" id="IPR001005">
    <property type="entry name" value="SANT/Myb"/>
</dbReference>
<accession>A0A7J7C9N1</accession>
<evidence type="ECO:0000256" key="1">
    <source>
        <dbReference type="ARBA" id="ARBA00004123"/>
    </source>
</evidence>
<dbReference type="SMART" id="SM00717">
    <property type="entry name" value="SANT"/>
    <property type="match status" value="1"/>
</dbReference>
<dbReference type="GO" id="GO:0005634">
    <property type="term" value="C:nucleus"/>
    <property type="evidence" value="ECO:0007669"/>
    <property type="project" value="UniProtKB-SubCell"/>
</dbReference>
<dbReference type="PROSITE" id="PS51294">
    <property type="entry name" value="HTH_MYB"/>
    <property type="match status" value="1"/>
</dbReference>
<dbReference type="AlphaFoldDB" id="A0A7J7C9N1"/>
<dbReference type="EMBL" id="JAAARO010000019">
    <property type="protein sequence ID" value="KAF5730881.1"/>
    <property type="molecule type" value="Genomic_DNA"/>
</dbReference>
<dbReference type="GO" id="GO:0003677">
    <property type="term" value="F:DNA binding"/>
    <property type="evidence" value="ECO:0007669"/>
    <property type="project" value="UniProtKB-KW"/>
</dbReference>
<evidence type="ECO:0000313" key="9">
    <source>
        <dbReference type="EMBL" id="KAF5730881.1"/>
    </source>
</evidence>
<evidence type="ECO:0000256" key="2">
    <source>
        <dbReference type="ARBA" id="ARBA00022737"/>
    </source>
</evidence>
<dbReference type="InterPro" id="IPR051953">
    <property type="entry name" value="Plant_SW-associated_TFs"/>
</dbReference>
<keyword evidence="6" id="KW-0539">Nucleus</keyword>
<protein>
    <submittedName>
        <fullName evidence="9">Myb domain protein 86</fullName>
    </submittedName>
</protein>
<dbReference type="PANTHER" id="PTHR47997">
    <property type="entry name" value="MYB DOMAIN PROTEIN 55"/>
    <property type="match status" value="1"/>
</dbReference>
<dbReference type="InParanoid" id="A0A7J7C9N1"/>
<dbReference type="SUPFAM" id="SSF46689">
    <property type="entry name" value="Homeodomain-like"/>
    <property type="match status" value="1"/>
</dbReference>
<dbReference type="Pfam" id="PF00249">
    <property type="entry name" value="Myb_DNA-binding"/>
    <property type="match status" value="1"/>
</dbReference>